<organism evidence="1 2">
    <name type="scientific">Streptomyces griseoflavus Tu4000</name>
    <dbReference type="NCBI Taxonomy" id="467200"/>
    <lineage>
        <taxon>Bacteria</taxon>
        <taxon>Bacillati</taxon>
        <taxon>Actinomycetota</taxon>
        <taxon>Actinomycetes</taxon>
        <taxon>Kitasatosporales</taxon>
        <taxon>Streptomycetaceae</taxon>
        <taxon>Streptomyces</taxon>
    </lineage>
</organism>
<protein>
    <submittedName>
        <fullName evidence="1">Uncharacterized protein</fullName>
    </submittedName>
</protein>
<dbReference type="HOGENOM" id="CLU_1293720_0_0_11"/>
<proteinExistence type="predicted"/>
<dbReference type="AlphaFoldDB" id="D9XMK0"/>
<dbReference type="Proteomes" id="UP000002968">
    <property type="component" value="Unassembled WGS sequence"/>
</dbReference>
<accession>D9XMK0</accession>
<dbReference type="eggNOG" id="ENOG5033RDI">
    <property type="taxonomic scope" value="Bacteria"/>
</dbReference>
<dbReference type="EMBL" id="GG657758">
    <property type="protein sequence ID" value="EFL41714.1"/>
    <property type="molecule type" value="Genomic_DNA"/>
</dbReference>
<evidence type="ECO:0000313" key="1">
    <source>
        <dbReference type="EMBL" id="EFL41714.1"/>
    </source>
</evidence>
<evidence type="ECO:0000313" key="2">
    <source>
        <dbReference type="Proteomes" id="UP000002968"/>
    </source>
</evidence>
<keyword evidence="2" id="KW-1185">Reference proteome</keyword>
<sequence>MTSPLASSALRPGPCTAWYVLQLTDGTGTRLVTDLGELVPARLTAGRPGRTREASGAGALRTWAPYACSLSTVRAAGVRSVNAWVFAEQPLPDASGEAAWVCTRAETWRGGGARVLAQFHTPGGRFGAVAAKAEDVPECGERAPRVLAGVLWKSAAGDWYLLAAGSRDTVSVRASGGVEGTARGPLLTVRAEEGARADLRGTLENGRSVDGLR</sequence>
<gene>
    <name evidence="1" type="ORF">SSRG_04518</name>
</gene>
<dbReference type="STRING" id="467200.SSRG_04518"/>
<name>D9XMK0_9ACTN</name>
<reference evidence="1" key="1">
    <citation type="submission" date="2009-02" db="EMBL/GenBank/DDBJ databases">
        <title>Annotation of Streptomyces griseoflavus strain Tu4000.</title>
        <authorList>
            <consortium name="The Broad Institute Genome Sequencing Platform"/>
            <consortium name="Broad Institute Microbial Sequencing Center"/>
            <person name="Fischbach M."/>
            <person name="Godfrey P."/>
            <person name="Ward D."/>
            <person name="Young S."/>
            <person name="Zeng Q."/>
            <person name="Koehrsen M."/>
            <person name="Alvarado L."/>
            <person name="Berlin A.M."/>
            <person name="Bochicchio J."/>
            <person name="Borenstein D."/>
            <person name="Chapman S.B."/>
            <person name="Chen Z."/>
            <person name="Engels R."/>
            <person name="Freedman E."/>
            <person name="Gellesch M."/>
            <person name="Goldberg J."/>
            <person name="Griggs A."/>
            <person name="Gujja S."/>
            <person name="Heilman E.R."/>
            <person name="Heiman D.I."/>
            <person name="Hepburn T.A."/>
            <person name="Howarth C."/>
            <person name="Jen D."/>
            <person name="Larson L."/>
            <person name="Lewis B."/>
            <person name="Mehta T."/>
            <person name="Park D."/>
            <person name="Pearson M."/>
            <person name="Richards J."/>
            <person name="Roberts A."/>
            <person name="Saif S."/>
            <person name="Shea T.D."/>
            <person name="Shenoy N."/>
            <person name="Sisk P."/>
            <person name="Stolte C."/>
            <person name="Sykes S.N."/>
            <person name="Thomson T."/>
            <person name="Walk T."/>
            <person name="White J."/>
            <person name="Yandava C."/>
            <person name="Straight P."/>
            <person name="Clardy J."/>
            <person name="Hung D."/>
            <person name="Kolter R."/>
            <person name="Mekalanos J."/>
            <person name="Walker S."/>
            <person name="Walsh C.T."/>
            <person name="Wieland-Brown L.C."/>
            <person name="Haas B."/>
            <person name="Nusbaum C."/>
            <person name="Birren B."/>
        </authorList>
    </citation>
    <scope>NUCLEOTIDE SEQUENCE [LARGE SCALE GENOMIC DNA]</scope>
    <source>
        <strain evidence="1">Tu4000</strain>
    </source>
</reference>